<feature type="region of interest" description="Disordered" evidence="4">
    <location>
        <begin position="227"/>
        <end position="246"/>
    </location>
</feature>
<protein>
    <submittedName>
        <fullName evidence="7">4'-phosphopantetheinyl transferase</fullName>
    </submittedName>
</protein>
<feature type="binding site" evidence="2">
    <location>
        <position position="158"/>
    </location>
    <ligand>
        <name>CoA</name>
        <dbReference type="ChEBI" id="CHEBI:57287"/>
    </ligand>
</feature>
<evidence type="ECO:0000256" key="2">
    <source>
        <dbReference type="PIRSR" id="PIRSR603542-1"/>
    </source>
</evidence>
<dbReference type="AlphaFoldDB" id="A0A918LVS2"/>
<dbReference type="Pfam" id="PF01648">
    <property type="entry name" value="ACPS"/>
    <property type="match status" value="1"/>
</dbReference>
<organism evidence="7 8">
    <name type="scientific">Streptomyces purpureus</name>
    <dbReference type="NCBI Taxonomy" id="1951"/>
    <lineage>
        <taxon>Bacteria</taxon>
        <taxon>Bacillati</taxon>
        <taxon>Actinomycetota</taxon>
        <taxon>Actinomycetes</taxon>
        <taxon>Kitasatosporales</taxon>
        <taxon>Streptomycetaceae</taxon>
        <taxon>Streptomyces</taxon>
    </lineage>
</organism>
<keyword evidence="8" id="KW-1185">Reference proteome</keyword>
<dbReference type="GO" id="GO:0000287">
    <property type="term" value="F:magnesium ion binding"/>
    <property type="evidence" value="ECO:0007669"/>
    <property type="project" value="InterPro"/>
</dbReference>
<name>A0A918LVS2_9ACTN</name>
<feature type="domain" description="4'-phosphopantetheinyl transferase N-terminal" evidence="6">
    <location>
        <begin position="32"/>
        <end position="98"/>
    </location>
</feature>
<dbReference type="GO" id="GO:0009366">
    <property type="term" value="C:enterobactin synthetase complex"/>
    <property type="evidence" value="ECO:0007669"/>
    <property type="project" value="InterPro"/>
</dbReference>
<dbReference type="GO" id="GO:0009239">
    <property type="term" value="P:enterobactin biosynthetic process"/>
    <property type="evidence" value="ECO:0007669"/>
    <property type="project" value="InterPro"/>
</dbReference>
<comment type="caution">
    <text evidence="7">The sequence shown here is derived from an EMBL/GenBank/DDBJ whole genome shotgun (WGS) entry which is preliminary data.</text>
</comment>
<evidence type="ECO:0000256" key="3">
    <source>
        <dbReference type="PIRSR" id="PIRSR603542-2"/>
    </source>
</evidence>
<reference evidence="7" key="2">
    <citation type="submission" date="2020-09" db="EMBL/GenBank/DDBJ databases">
        <authorList>
            <person name="Sun Q."/>
            <person name="Ohkuma M."/>
        </authorList>
    </citation>
    <scope>NUCLEOTIDE SEQUENCE</scope>
    <source>
        <strain evidence="7">JCM 3172</strain>
    </source>
</reference>
<dbReference type="PANTHER" id="PTHR38096:SF1">
    <property type="entry name" value="ENTEROBACTIN SYNTHASE COMPONENT D"/>
    <property type="match status" value="1"/>
</dbReference>
<dbReference type="InterPro" id="IPR003542">
    <property type="entry name" value="Enbac_synth_compD-like"/>
</dbReference>
<keyword evidence="3" id="KW-0479">Metal-binding</keyword>
<dbReference type="PANTHER" id="PTHR38096">
    <property type="entry name" value="ENTEROBACTIN SYNTHASE COMPONENT D"/>
    <property type="match status" value="1"/>
</dbReference>
<dbReference type="Proteomes" id="UP000619486">
    <property type="component" value="Unassembled WGS sequence"/>
</dbReference>
<reference evidence="7" key="1">
    <citation type="journal article" date="2014" name="Int. J. Syst. Evol. Microbiol.">
        <title>Complete genome sequence of Corynebacterium casei LMG S-19264T (=DSM 44701T), isolated from a smear-ripened cheese.</title>
        <authorList>
            <consortium name="US DOE Joint Genome Institute (JGI-PGF)"/>
            <person name="Walter F."/>
            <person name="Albersmeier A."/>
            <person name="Kalinowski J."/>
            <person name="Ruckert C."/>
        </authorList>
    </citation>
    <scope>NUCLEOTIDE SEQUENCE</scope>
    <source>
        <strain evidence="7">JCM 3172</strain>
    </source>
</reference>
<evidence type="ECO:0000313" key="8">
    <source>
        <dbReference type="Proteomes" id="UP000619486"/>
    </source>
</evidence>
<dbReference type="InterPro" id="IPR037143">
    <property type="entry name" value="4-PPantetheinyl_Trfase_dom_sf"/>
</dbReference>
<feature type="binding site" evidence="2">
    <location>
        <position position="168"/>
    </location>
    <ligand>
        <name>CoA</name>
        <dbReference type="ChEBI" id="CHEBI:57287"/>
    </ligand>
</feature>
<gene>
    <name evidence="7" type="ORF">GCM10014713_61200</name>
</gene>
<feature type="binding site" evidence="2">
    <location>
        <begin position="87"/>
        <end position="88"/>
    </location>
    <ligand>
        <name>CoA</name>
        <dbReference type="ChEBI" id="CHEBI:57287"/>
    </ligand>
</feature>
<feature type="binding site" evidence="2">
    <location>
        <position position="43"/>
    </location>
    <ligand>
        <name>CoA</name>
        <dbReference type="ChEBI" id="CHEBI:57287"/>
    </ligand>
</feature>
<proteinExistence type="predicted"/>
<evidence type="ECO:0000313" key="7">
    <source>
        <dbReference type="EMBL" id="GGT59467.1"/>
    </source>
</evidence>
<accession>A0A918LVS2</accession>
<dbReference type="SUPFAM" id="SSF56214">
    <property type="entry name" value="4'-phosphopantetheinyl transferase"/>
    <property type="match status" value="1"/>
</dbReference>
<comment type="cofactor">
    <cofactor evidence="3">
        <name>Mg(2+)</name>
        <dbReference type="ChEBI" id="CHEBI:18420"/>
    </cofactor>
</comment>
<feature type="binding site" evidence="2">
    <location>
        <position position="154"/>
    </location>
    <ligand>
        <name>CoA</name>
        <dbReference type="ChEBI" id="CHEBI:57287"/>
    </ligand>
</feature>
<dbReference type="Pfam" id="PF17837">
    <property type="entry name" value="4PPT_N"/>
    <property type="match status" value="1"/>
</dbReference>
<feature type="binding site" evidence="2">
    <location>
        <position position="109"/>
    </location>
    <ligand>
        <name>CoA</name>
        <dbReference type="ChEBI" id="CHEBI:57287"/>
    </ligand>
</feature>
<feature type="domain" description="4'-phosphopantetheinyl transferase" evidence="5">
    <location>
        <begin position="105"/>
        <end position="183"/>
    </location>
</feature>
<feature type="compositionally biased region" description="Basic and acidic residues" evidence="4">
    <location>
        <begin position="230"/>
        <end position="246"/>
    </location>
</feature>
<feature type="binding site" evidence="2">
    <location>
        <position position="51"/>
    </location>
    <ligand>
        <name>CoA</name>
        <dbReference type="ChEBI" id="CHEBI:57287"/>
    </ligand>
</feature>
<dbReference type="EMBL" id="BMQQ01000034">
    <property type="protein sequence ID" value="GGT59467.1"/>
    <property type="molecule type" value="Genomic_DNA"/>
</dbReference>
<evidence type="ECO:0000256" key="4">
    <source>
        <dbReference type="SAM" id="MobiDB-lite"/>
    </source>
</evidence>
<feature type="binding site" evidence="3">
    <location>
        <position position="109"/>
    </location>
    <ligand>
        <name>Mg(2+)</name>
        <dbReference type="ChEBI" id="CHEBI:18420"/>
    </ligand>
</feature>
<sequence>MIGSLLPGSVAWAEAFGDDPGRVPADELYAEEWAVVADAVPARQREFAVVRGCARRALAELGLPPVPLLPGHRNAVVWPEGVVGSMTHTTGYRAAALARRADLAGIGIDAEPDLPLPDGVLGSVARPAELRHVAALTAARPAVAWDRLLFSAKEAVYKTWFPLARRELDFPDAEIVFDPADGRAGTFSARLLVPGLPLGGGKVTRFEGRWAADGGLLVSAIALAAPGDRSAPEDRSASEDRSAPGA</sequence>
<keyword evidence="3" id="KW-0460">Magnesium</keyword>
<dbReference type="GO" id="GO:0005886">
    <property type="term" value="C:plasma membrane"/>
    <property type="evidence" value="ECO:0007669"/>
    <property type="project" value="TreeGrafter"/>
</dbReference>
<dbReference type="InterPro" id="IPR041354">
    <property type="entry name" value="4PPT_N"/>
</dbReference>
<evidence type="ECO:0000256" key="1">
    <source>
        <dbReference type="ARBA" id="ARBA00022679"/>
    </source>
</evidence>
<dbReference type="RefSeq" id="WP_019886417.1">
    <property type="nucleotide sequence ID" value="NZ_BMQQ01000034.1"/>
</dbReference>
<feature type="binding site" evidence="3">
    <location>
        <position position="111"/>
    </location>
    <ligand>
        <name>Mg(2+)</name>
        <dbReference type="ChEBI" id="CHEBI:18420"/>
    </ligand>
</feature>
<evidence type="ECO:0000259" key="5">
    <source>
        <dbReference type="Pfam" id="PF01648"/>
    </source>
</evidence>
<evidence type="ECO:0000259" key="6">
    <source>
        <dbReference type="Pfam" id="PF17837"/>
    </source>
</evidence>
<dbReference type="GO" id="GO:0008897">
    <property type="term" value="F:holo-[acyl-carrier-protein] synthase activity"/>
    <property type="evidence" value="ECO:0007669"/>
    <property type="project" value="InterPro"/>
</dbReference>
<feature type="binding site" evidence="3">
    <location>
        <position position="110"/>
    </location>
    <ligand>
        <name>Mg(2+)</name>
        <dbReference type="ChEBI" id="CHEBI:18420"/>
    </ligand>
</feature>
<dbReference type="InterPro" id="IPR008278">
    <property type="entry name" value="4-PPantetheinyl_Trfase_dom"/>
</dbReference>
<dbReference type="PRINTS" id="PR01399">
    <property type="entry name" value="ENTSNTHTASED"/>
</dbReference>
<keyword evidence="1 7" id="KW-0808">Transferase</keyword>